<keyword evidence="2" id="KW-0596">Phosphopantetheine</keyword>
<dbReference type="KEGG" id="eha:Ethha_0269"/>
<evidence type="ECO:0000259" key="4">
    <source>
        <dbReference type="PROSITE" id="PS50075"/>
    </source>
</evidence>
<evidence type="ECO:0000313" key="6">
    <source>
        <dbReference type="Proteomes" id="UP000001551"/>
    </source>
</evidence>
<dbReference type="Proteomes" id="UP000001551">
    <property type="component" value="Chromosome"/>
</dbReference>
<protein>
    <submittedName>
        <fullName evidence="5">AMP-dependent synthetase and ligase</fullName>
    </submittedName>
</protein>
<dbReference type="eggNOG" id="COG0318">
    <property type="taxonomic scope" value="Bacteria"/>
</dbReference>
<evidence type="ECO:0000313" key="5">
    <source>
        <dbReference type="EMBL" id="ADU25855.1"/>
    </source>
</evidence>
<dbReference type="SUPFAM" id="SSF47336">
    <property type="entry name" value="ACP-like"/>
    <property type="match status" value="1"/>
</dbReference>
<evidence type="ECO:0000256" key="2">
    <source>
        <dbReference type="ARBA" id="ARBA00022450"/>
    </source>
</evidence>
<dbReference type="PANTHER" id="PTHR22754">
    <property type="entry name" value="DISCO-INTERACTING PROTEIN 2 DIP2 -RELATED"/>
    <property type="match status" value="1"/>
</dbReference>
<reference evidence="5 6" key="1">
    <citation type="submission" date="2010-12" db="EMBL/GenBank/DDBJ databases">
        <title>Complete sequence of Ethanoligenens harbinense YUAN-3.</title>
        <authorList>
            <person name="Lucas S."/>
            <person name="Copeland A."/>
            <person name="Lapidus A."/>
            <person name="Cheng J.-F."/>
            <person name="Bruce D."/>
            <person name="Goodwin L."/>
            <person name="Pitluck S."/>
            <person name="Chertkov O."/>
            <person name="Misra M."/>
            <person name="Detter J.C."/>
            <person name="Han C."/>
            <person name="Tapia R."/>
            <person name="Land M."/>
            <person name="Hauser L."/>
            <person name="Jeffries C."/>
            <person name="Kyrpides N."/>
            <person name="Ivanova N."/>
            <person name="Mikhailova N."/>
            <person name="Wang A."/>
            <person name="Mouttaki H."/>
            <person name="He Z."/>
            <person name="Zhou J."/>
            <person name="Hemme C.L."/>
            <person name="Woyke T."/>
        </authorList>
    </citation>
    <scope>NUCLEOTIDE SEQUENCE [LARGE SCALE GENOMIC DNA]</scope>
    <source>
        <strain evidence="6">DSM 18485 / JCM 12961 / CGMCC 1.5033 / YUAN-3</strain>
    </source>
</reference>
<evidence type="ECO:0000256" key="1">
    <source>
        <dbReference type="ARBA" id="ARBA00006432"/>
    </source>
</evidence>
<dbReference type="SUPFAM" id="SSF56801">
    <property type="entry name" value="Acetyl-CoA synthetase-like"/>
    <property type="match status" value="1"/>
</dbReference>
<feature type="domain" description="Carrier" evidence="4">
    <location>
        <begin position="568"/>
        <end position="643"/>
    </location>
</feature>
<dbReference type="Gene3D" id="3.40.50.12780">
    <property type="entry name" value="N-terminal domain of ligase-like"/>
    <property type="match status" value="1"/>
</dbReference>
<dbReference type="SMART" id="SM00823">
    <property type="entry name" value="PKS_PP"/>
    <property type="match status" value="1"/>
</dbReference>
<proteinExistence type="inferred from homology"/>
<dbReference type="InterPro" id="IPR020845">
    <property type="entry name" value="AMP-binding_CS"/>
</dbReference>
<dbReference type="EMBL" id="CP002400">
    <property type="protein sequence ID" value="ADU25855.1"/>
    <property type="molecule type" value="Genomic_DNA"/>
</dbReference>
<gene>
    <name evidence="5" type="ordered locus">Ethha_0269</name>
</gene>
<dbReference type="Pfam" id="PF00550">
    <property type="entry name" value="PP-binding"/>
    <property type="match status" value="1"/>
</dbReference>
<dbReference type="Gene3D" id="1.10.1200.10">
    <property type="entry name" value="ACP-like"/>
    <property type="match status" value="1"/>
</dbReference>
<organism evidence="5 6">
    <name type="scientific">Ethanoligenens harbinense (strain DSM 18485 / JCM 12961 / CGMCC 1.5033 / YUAN-3)</name>
    <dbReference type="NCBI Taxonomy" id="663278"/>
    <lineage>
        <taxon>Bacteria</taxon>
        <taxon>Bacillati</taxon>
        <taxon>Bacillota</taxon>
        <taxon>Clostridia</taxon>
        <taxon>Eubacteriales</taxon>
        <taxon>Oscillospiraceae</taxon>
        <taxon>Ethanoligenens</taxon>
    </lineage>
</organism>
<dbReference type="PROSITE" id="PS50075">
    <property type="entry name" value="CARRIER"/>
    <property type="match status" value="1"/>
</dbReference>
<dbReference type="InterPro" id="IPR036736">
    <property type="entry name" value="ACP-like_sf"/>
</dbReference>
<dbReference type="eggNOG" id="COG0236">
    <property type="taxonomic scope" value="Bacteria"/>
</dbReference>
<dbReference type="InterPro" id="IPR045851">
    <property type="entry name" value="AMP-bd_C_sf"/>
</dbReference>
<dbReference type="PANTHER" id="PTHR22754:SF32">
    <property type="entry name" value="DISCO-INTERACTING PROTEIN 2"/>
    <property type="match status" value="1"/>
</dbReference>
<dbReference type="InterPro" id="IPR009081">
    <property type="entry name" value="PP-bd_ACP"/>
</dbReference>
<comment type="similarity">
    <text evidence="1">Belongs to the ATP-dependent AMP-binding enzyme family.</text>
</comment>
<dbReference type="PROSITE" id="PS00455">
    <property type="entry name" value="AMP_BINDING"/>
    <property type="match status" value="1"/>
</dbReference>
<dbReference type="GO" id="GO:0016874">
    <property type="term" value="F:ligase activity"/>
    <property type="evidence" value="ECO:0007669"/>
    <property type="project" value="UniProtKB-KW"/>
</dbReference>
<dbReference type="HOGENOM" id="CLU_000022_23_7_9"/>
<dbReference type="AlphaFoldDB" id="E6U7C0"/>
<dbReference type="InterPro" id="IPR000873">
    <property type="entry name" value="AMP-dep_synth/lig_dom"/>
</dbReference>
<dbReference type="InterPro" id="IPR020806">
    <property type="entry name" value="PKS_PP-bd"/>
</dbReference>
<dbReference type="RefSeq" id="WP_013484236.1">
    <property type="nucleotide sequence ID" value="NC_014828.1"/>
</dbReference>
<dbReference type="GO" id="GO:0031177">
    <property type="term" value="F:phosphopantetheine binding"/>
    <property type="evidence" value="ECO:0007669"/>
    <property type="project" value="InterPro"/>
</dbReference>
<dbReference type="STRING" id="663278.Ethha_0269"/>
<keyword evidence="6" id="KW-1185">Reference proteome</keyword>
<sequence>MHHIDSYLLNHKDSQQSMSFLYGHGETVCLTYRDLYLRSVRLLHYLQEHRLMKGSRLIFQLEDPCAFVQAFWACVLGGVVPVPIPVAKSSLDFSRLFNIWRQTGRPLILTDKAAQRFIHTASATAGKAAWREEMEAVWMTLPEELPDKTGELNTPDDEDIAYIQFSSGSTGDPKGVLLSHKNMCTNVEAVKKAGRIGGTDLALSWLPLTFNIGLIGFHLIPVELGIDHTILSPELFIRDPLIWMDQANQRRTTILSSPNFGLEYFLRRFLTADRRFDWDLSCVRLIFNGGEPISRSACTKFLQALKPYGLQEVAMRDVYGMSEATLGVSFAPCGEAPIFAAVDRRQLSVGQHVREAESPNDEGTSLFCDLGYALDGCAIKVCDADYRPLADGTVGYVYVKGDSVSNGYLDRALDGVFRPDGWLYTGDIGFLRRNRLVLTGRAKDMLIVRGHNYYCNDLERLVLETVGVKCAIVILQDQDSKNDELAVFVQVPEPYEKYASAFQRVEHLFLQNIGQRPKSVLPVERLPVTGSGKVDKETLKSHYLRGAFQTLEANVALMREQTPSTLTEGFNDTEKQLAEICAQILQTTDIDKDTSLFDLGGNSTQLVEIQREIEYAFPGLSRLTDLFTYPTISKMAAFLDRQHADPIGRVHAPRLTRTAPSAPTAPRMFSVDWTEQECAGHQQYCSLHRLSLEAFRVGLFVCMLPLETDCETAGLNVMRPDKRIRPVHIKLYESRDVLDALQSIAAQLSEEDGACALPEDAALRRFPSDDLSLLFLPDGAAPTPPEELLDTFDVVAVSGPSSIRFFCNASKVDCDAFNALTDGYRDAICQLQPDGFMRVSHEY</sequence>
<keyword evidence="5" id="KW-0436">Ligase</keyword>
<name>E6U7C0_ETHHY</name>
<keyword evidence="3" id="KW-0597">Phosphoprotein</keyword>
<dbReference type="Gene3D" id="3.30.300.30">
    <property type="match status" value="1"/>
</dbReference>
<dbReference type="InterPro" id="IPR042099">
    <property type="entry name" value="ANL_N_sf"/>
</dbReference>
<evidence type="ECO:0000256" key="3">
    <source>
        <dbReference type="ARBA" id="ARBA00022553"/>
    </source>
</evidence>
<dbReference type="Pfam" id="PF00501">
    <property type="entry name" value="AMP-binding"/>
    <property type="match status" value="1"/>
</dbReference>
<accession>E6U7C0</accession>